<dbReference type="InterPro" id="IPR013106">
    <property type="entry name" value="Ig_V-set"/>
</dbReference>
<dbReference type="SUPFAM" id="SSF48726">
    <property type="entry name" value="Immunoglobulin"/>
    <property type="match status" value="1"/>
</dbReference>
<dbReference type="SMART" id="SM00409">
    <property type="entry name" value="IG"/>
    <property type="match status" value="1"/>
</dbReference>
<reference evidence="8" key="2">
    <citation type="submission" date="2025-09" db="UniProtKB">
        <authorList>
            <consortium name="Ensembl"/>
        </authorList>
    </citation>
    <scope>IDENTIFICATION</scope>
</reference>
<evidence type="ECO:0000256" key="5">
    <source>
        <dbReference type="ARBA" id="ARBA00043266"/>
    </source>
</evidence>
<keyword evidence="4" id="KW-0393">Immunoglobulin domain</keyword>
<dbReference type="InterPro" id="IPR036179">
    <property type="entry name" value="Ig-like_dom_sf"/>
</dbReference>
<evidence type="ECO:0000256" key="3">
    <source>
        <dbReference type="ARBA" id="ARBA00023170"/>
    </source>
</evidence>
<dbReference type="Proteomes" id="UP000694390">
    <property type="component" value="Unassembled WGS sequence"/>
</dbReference>
<keyword evidence="2" id="KW-1064">Adaptive immunity</keyword>
<accession>A0A8C4Y870</accession>
<name>A0A8C4Y870_9SAUR</name>
<protein>
    <recommendedName>
        <fullName evidence="7">Ig-like domain-containing protein</fullName>
    </recommendedName>
</protein>
<proteinExistence type="predicted"/>
<feature type="domain" description="Ig-like" evidence="7">
    <location>
        <begin position="25"/>
        <end position="113"/>
    </location>
</feature>
<keyword evidence="5" id="KW-1279">T cell receptor</keyword>
<dbReference type="PROSITE" id="PS50835">
    <property type="entry name" value="IG_LIKE"/>
    <property type="match status" value="1"/>
</dbReference>
<dbReference type="GeneTree" id="ENSGT00940000153073"/>
<organism evidence="8 9">
    <name type="scientific">Gopherus evgoodei</name>
    <name type="common">Goodes thornscrub tortoise</name>
    <dbReference type="NCBI Taxonomy" id="1825980"/>
    <lineage>
        <taxon>Eukaryota</taxon>
        <taxon>Metazoa</taxon>
        <taxon>Chordata</taxon>
        <taxon>Craniata</taxon>
        <taxon>Vertebrata</taxon>
        <taxon>Euteleostomi</taxon>
        <taxon>Archelosauria</taxon>
        <taxon>Testudinata</taxon>
        <taxon>Testudines</taxon>
        <taxon>Cryptodira</taxon>
        <taxon>Durocryptodira</taxon>
        <taxon>Testudinoidea</taxon>
        <taxon>Testudinidae</taxon>
        <taxon>Gopherus</taxon>
    </lineage>
</organism>
<evidence type="ECO:0000259" key="7">
    <source>
        <dbReference type="PROSITE" id="PS50835"/>
    </source>
</evidence>
<dbReference type="Gene3D" id="2.60.40.10">
    <property type="entry name" value="Immunoglobulins"/>
    <property type="match status" value="1"/>
</dbReference>
<evidence type="ECO:0000313" key="8">
    <source>
        <dbReference type="Ensembl" id="ENSGEVP00005021515.1"/>
    </source>
</evidence>
<evidence type="ECO:0000256" key="1">
    <source>
        <dbReference type="ARBA" id="ARBA00022729"/>
    </source>
</evidence>
<dbReference type="PANTHER" id="PTHR19367:SF42">
    <property type="entry name" value="T CELL RECEPTOR ALPHA VARIABLE 18"/>
    <property type="match status" value="1"/>
</dbReference>
<dbReference type="OrthoDB" id="9047495at2759"/>
<keyword evidence="5" id="KW-0391">Immunity</keyword>
<dbReference type="InterPro" id="IPR003599">
    <property type="entry name" value="Ig_sub"/>
</dbReference>
<keyword evidence="3" id="KW-0675">Receptor</keyword>
<dbReference type="InterPro" id="IPR051287">
    <property type="entry name" value="TCR_variable_region"/>
</dbReference>
<evidence type="ECO:0000256" key="4">
    <source>
        <dbReference type="ARBA" id="ARBA00023319"/>
    </source>
</evidence>
<feature type="region of interest" description="Disordered" evidence="6">
    <location>
        <begin position="71"/>
        <end position="98"/>
    </location>
</feature>
<dbReference type="InterPro" id="IPR007110">
    <property type="entry name" value="Ig-like_dom"/>
</dbReference>
<dbReference type="SMART" id="SM00406">
    <property type="entry name" value="IGv"/>
    <property type="match status" value="1"/>
</dbReference>
<sequence>VSSVSHRRFIIIFIGGANGESVTQPDDRVTVIPLSEGASLLLDCTYQSSVPVRTFWYVQYPTEAPRLFVRDSEEQDEEGDRKGFKAKHNKSSYPLSKSSTQLSDSAVYYCAMSPTLSHGMFQEIQKPPQVRVMVRSGFVMKVTITCWWFGGKVWAKKH</sequence>
<dbReference type="Pfam" id="PF07686">
    <property type="entry name" value="V-set"/>
    <property type="match status" value="1"/>
</dbReference>
<dbReference type="PANTHER" id="PTHR19367">
    <property type="entry name" value="T-CELL RECEPTOR ALPHA CHAIN V REGION"/>
    <property type="match status" value="1"/>
</dbReference>
<keyword evidence="9" id="KW-1185">Reference proteome</keyword>
<dbReference type="GO" id="GO:0042101">
    <property type="term" value="C:T cell receptor complex"/>
    <property type="evidence" value="ECO:0007669"/>
    <property type="project" value="UniProtKB-KW"/>
</dbReference>
<dbReference type="Ensembl" id="ENSGEVT00005022607.1">
    <property type="protein sequence ID" value="ENSGEVP00005021515.1"/>
    <property type="gene ID" value="ENSGEVG00005015296.1"/>
</dbReference>
<evidence type="ECO:0000256" key="6">
    <source>
        <dbReference type="SAM" id="MobiDB-lite"/>
    </source>
</evidence>
<dbReference type="AlphaFoldDB" id="A0A8C4Y870"/>
<dbReference type="InterPro" id="IPR013783">
    <property type="entry name" value="Ig-like_fold"/>
</dbReference>
<keyword evidence="1" id="KW-0732">Signal</keyword>
<evidence type="ECO:0000256" key="2">
    <source>
        <dbReference type="ARBA" id="ARBA00023130"/>
    </source>
</evidence>
<evidence type="ECO:0000313" key="9">
    <source>
        <dbReference type="Proteomes" id="UP000694390"/>
    </source>
</evidence>
<reference evidence="8" key="1">
    <citation type="submission" date="2025-08" db="UniProtKB">
        <authorList>
            <consortium name="Ensembl"/>
        </authorList>
    </citation>
    <scope>IDENTIFICATION</scope>
</reference>
<dbReference type="GO" id="GO:0002250">
    <property type="term" value="P:adaptive immune response"/>
    <property type="evidence" value="ECO:0007669"/>
    <property type="project" value="UniProtKB-KW"/>
</dbReference>